<dbReference type="SUPFAM" id="SSF46955">
    <property type="entry name" value="Putative DNA-binding domain"/>
    <property type="match status" value="1"/>
</dbReference>
<name>A0ABY1QRW5_9BACT</name>
<dbReference type="EMBL" id="FXUG01000022">
    <property type="protein sequence ID" value="SMP77070.1"/>
    <property type="molecule type" value="Genomic_DNA"/>
</dbReference>
<sequence length="69" mass="7714">MISVKELAKALGVSSKTVYALCDRDEIPCYRIGIGRGTLRFDLDEVKQSLRPVRPALQMRSGGLKKHLQ</sequence>
<dbReference type="InterPro" id="IPR010093">
    <property type="entry name" value="SinI_DNA-bd"/>
</dbReference>
<comment type="caution">
    <text evidence="2">The sequence shown here is derived from an EMBL/GenBank/DDBJ whole genome shotgun (WGS) entry which is preliminary data.</text>
</comment>
<accession>A0ABY1QRW5</accession>
<gene>
    <name evidence="2" type="ORF">SAMN06265222_12285</name>
</gene>
<protein>
    <submittedName>
        <fullName evidence="2">DNA binding domain-containing protein, excisionase family</fullName>
    </submittedName>
</protein>
<dbReference type="InterPro" id="IPR041657">
    <property type="entry name" value="HTH_17"/>
</dbReference>
<evidence type="ECO:0000313" key="3">
    <source>
        <dbReference type="Proteomes" id="UP001158067"/>
    </source>
</evidence>
<dbReference type="Pfam" id="PF12728">
    <property type="entry name" value="HTH_17"/>
    <property type="match status" value="1"/>
</dbReference>
<evidence type="ECO:0000313" key="2">
    <source>
        <dbReference type="EMBL" id="SMP77070.1"/>
    </source>
</evidence>
<feature type="domain" description="Helix-turn-helix" evidence="1">
    <location>
        <begin position="2"/>
        <end position="49"/>
    </location>
</feature>
<dbReference type="InterPro" id="IPR009061">
    <property type="entry name" value="DNA-bd_dom_put_sf"/>
</dbReference>
<reference evidence="2 3" key="1">
    <citation type="submission" date="2017-05" db="EMBL/GenBank/DDBJ databases">
        <authorList>
            <person name="Varghese N."/>
            <person name="Submissions S."/>
        </authorList>
    </citation>
    <scope>NUCLEOTIDE SEQUENCE [LARGE SCALE GENOMIC DNA]</scope>
    <source>
        <strain evidence="2 3">DSM 25457</strain>
    </source>
</reference>
<dbReference type="InterPro" id="IPR036388">
    <property type="entry name" value="WH-like_DNA-bd_sf"/>
</dbReference>
<proteinExistence type="predicted"/>
<dbReference type="NCBIfam" id="TIGR01764">
    <property type="entry name" value="excise"/>
    <property type="match status" value="1"/>
</dbReference>
<dbReference type="Proteomes" id="UP001158067">
    <property type="component" value="Unassembled WGS sequence"/>
</dbReference>
<evidence type="ECO:0000259" key="1">
    <source>
        <dbReference type="Pfam" id="PF12728"/>
    </source>
</evidence>
<dbReference type="Gene3D" id="1.10.10.10">
    <property type="entry name" value="Winged helix-like DNA-binding domain superfamily/Winged helix DNA-binding domain"/>
    <property type="match status" value="1"/>
</dbReference>
<dbReference type="RefSeq" id="WP_430438408.1">
    <property type="nucleotide sequence ID" value="NZ_FXUG01000022.1"/>
</dbReference>
<organism evidence="2 3">
    <name type="scientific">Neorhodopirellula lusitana</name>
    <dbReference type="NCBI Taxonomy" id="445327"/>
    <lineage>
        <taxon>Bacteria</taxon>
        <taxon>Pseudomonadati</taxon>
        <taxon>Planctomycetota</taxon>
        <taxon>Planctomycetia</taxon>
        <taxon>Pirellulales</taxon>
        <taxon>Pirellulaceae</taxon>
        <taxon>Neorhodopirellula</taxon>
    </lineage>
</organism>
<keyword evidence="3" id="KW-1185">Reference proteome</keyword>